<dbReference type="PROSITE" id="PS51186">
    <property type="entry name" value="GNAT"/>
    <property type="match status" value="1"/>
</dbReference>
<dbReference type="KEGG" id="fai:FAD_1119"/>
<dbReference type="Proteomes" id="UP000192050">
    <property type="component" value="Chromosome"/>
</dbReference>
<reference evidence="2 3" key="1">
    <citation type="submission" date="2011-10" db="EMBL/GenBank/DDBJ databases">
        <title>Metabolic and evolutionary patterns in the extreme acidophile Ferroplasma acidiphilum.</title>
        <authorList>
            <person name="Golyshina O.V."/>
            <person name="Kozyavkin S.A."/>
            <person name="Tatusov R.L."/>
            <person name="Slesarev A.I."/>
            <person name="Golyshin P.N."/>
        </authorList>
    </citation>
    <scope>NUCLEOTIDE SEQUENCE [LARGE SCALE GENOMIC DNA]</scope>
    <source>
        <strain evidence="3">Y</strain>
    </source>
</reference>
<keyword evidence="2" id="KW-0808">Transferase</keyword>
<dbReference type="SUPFAM" id="SSF55729">
    <property type="entry name" value="Acyl-CoA N-acyltransferases (Nat)"/>
    <property type="match status" value="1"/>
</dbReference>
<dbReference type="Gene3D" id="3.40.630.30">
    <property type="match status" value="1"/>
</dbReference>
<dbReference type="CDD" id="cd04301">
    <property type="entry name" value="NAT_SF"/>
    <property type="match status" value="1"/>
</dbReference>
<evidence type="ECO:0000313" key="3">
    <source>
        <dbReference type="Proteomes" id="UP000192050"/>
    </source>
</evidence>
<proteinExistence type="predicted"/>
<dbReference type="InterPro" id="IPR000182">
    <property type="entry name" value="GNAT_dom"/>
</dbReference>
<dbReference type="GeneID" id="31676616"/>
<organism evidence="2 3">
    <name type="scientific">Ferroplasma acidiphilum</name>
    <dbReference type="NCBI Taxonomy" id="74969"/>
    <lineage>
        <taxon>Archaea</taxon>
        <taxon>Methanobacteriati</taxon>
        <taxon>Thermoplasmatota</taxon>
        <taxon>Thermoplasmata</taxon>
        <taxon>Thermoplasmatales</taxon>
        <taxon>Ferroplasmaceae</taxon>
        <taxon>Ferroplasma</taxon>
    </lineage>
</organism>
<protein>
    <submittedName>
        <fullName evidence="2">Acetyltransferase</fullName>
    </submittedName>
</protein>
<keyword evidence="3" id="KW-1185">Reference proteome</keyword>
<dbReference type="EMBL" id="CP015363">
    <property type="protein sequence ID" value="ARD84995.1"/>
    <property type="molecule type" value="Genomic_DNA"/>
</dbReference>
<dbReference type="OrthoDB" id="134118at2157"/>
<dbReference type="RefSeq" id="WP_081142485.1">
    <property type="nucleotide sequence ID" value="NZ_CP015363.1"/>
</dbReference>
<dbReference type="Pfam" id="PF00583">
    <property type="entry name" value="Acetyltransf_1"/>
    <property type="match status" value="1"/>
</dbReference>
<dbReference type="AlphaFoldDB" id="A0A1V0N4G6"/>
<evidence type="ECO:0000313" key="2">
    <source>
        <dbReference type="EMBL" id="ARD84995.1"/>
    </source>
</evidence>
<accession>A0A1V0N4G6</accession>
<sequence length="229" mass="26350">MIRKANVEDWESISSISARAGYDDYINKEVGIAYLYGHDVYVHISQEIDGFIKLEPLDDKSLWFSGLRVDPESRRKRIGTKLLKFALDHAINNGYKSLRCMVETNNIPSIRLMESFGLSVVDKYFFFSGGIDISYFEKSYSYSGNYANKEWKFDSVYETVYSQGNRQVYLHAGRMLYYTVLSGDEFKYTDEGSTCAPESIAPFIKLQPDYGFKSGYIFEMGTSHRPDNL</sequence>
<gene>
    <name evidence="2" type="ORF">FAD_1119</name>
</gene>
<dbReference type="STRING" id="74969.FAD_1119"/>
<name>A0A1V0N4G6_9ARCH</name>
<dbReference type="GO" id="GO:0016747">
    <property type="term" value="F:acyltransferase activity, transferring groups other than amino-acyl groups"/>
    <property type="evidence" value="ECO:0007669"/>
    <property type="project" value="InterPro"/>
</dbReference>
<dbReference type="InterPro" id="IPR016181">
    <property type="entry name" value="Acyl_CoA_acyltransferase"/>
</dbReference>
<evidence type="ECO:0000259" key="1">
    <source>
        <dbReference type="PROSITE" id="PS51186"/>
    </source>
</evidence>
<feature type="domain" description="N-acetyltransferase" evidence="1">
    <location>
        <begin position="1"/>
        <end position="140"/>
    </location>
</feature>